<evidence type="ECO:0000256" key="9">
    <source>
        <dbReference type="PIRNR" id="PIRNR005700"/>
    </source>
</evidence>
<evidence type="ECO:0000313" key="12">
    <source>
        <dbReference type="EMBL" id="PWN27873.1"/>
    </source>
</evidence>
<dbReference type="EMBL" id="KZ819667">
    <property type="protein sequence ID" value="PWN27873.1"/>
    <property type="molecule type" value="Genomic_DNA"/>
</dbReference>
<dbReference type="SUPFAM" id="SSF54001">
    <property type="entry name" value="Cysteine proteinases"/>
    <property type="match status" value="1"/>
</dbReference>
<feature type="compositionally biased region" description="Polar residues" evidence="11">
    <location>
        <begin position="7"/>
        <end position="18"/>
    </location>
</feature>
<dbReference type="GO" id="GO:0004197">
    <property type="term" value="F:cysteine-type endopeptidase activity"/>
    <property type="evidence" value="ECO:0007669"/>
    <property type="project" value="UniProtKB-EC"/>
</dbReference>
<dbReference type="STRING" id="1569628.A0A316UVD6"/>
<evidence type="ECO:0000256" key="4">
    <source>
        <dbReference type="ARBA" id="ARBA00022670"/>
    </source>
</evidence>
<accession>A0A316UVD6</accession>
<dbReference type="GO" id="GO:0006508">
    <property type="term" value="P:proteolysis"/>
    <property type="evidence" value="ECO:0007669"/>
    <property type="project" value="UniProtKB-KW"/>
</dbReference>
<comment type="similarity">
    <text evidence="9">Belongs to the peptidase C1 family.</text>
</comment>
<evidence type="ECO:0000256" key="2">
    <source>
        <dbReference type="ARBA" id="ARBA00012465"/>
    </source>
</evidence>
<feature type="region of interest" description="Disordered" evidence="11">
    <location>
        <begin position="1"/>
        <end position="73"/>
    </location>
</feature>
<evidence type="ECO:0000256" key="1">
    <source>
        <dbReference type="ARBA" id="ARBA00000423"/>
    </source>
</evidence>
<comment type="subcellular location">
    <subcellularLocation>
        <location evidence="9">Mitochondrion</location>
    </subcellularLocation>
    <subcellularLocation>
        <location evidence="9">Cytoplasm</location>
    </subcellularLocation>
</comment>
<dbReference type="EC" id="3.4.22.40" evidence="2 9"/>
<dbReference type="InterPro" id="IPR038765">
    <property type="entry name" value="Papain-like_cys_pep_sf"/>
</dbReference>
<evidence type="ECO:0000256" key="7">
    <source>
        <dbReference type="ARBA" id="ARBA00025347"/>
    </source>
</evidence>
<sequence length="523" mass="58135">MGASPSRLASTPAPTTPGSVEKPGFPRDDAPPQTRGHHSVDRLNRITAESTTRSSSSSTSVDISSIPSWQSKLDQDPTSRLAALTLHNTTIKESLRVRKSEVQMVDVFNTVVQRENRPITNQQSSGRCWLFASHNVIRNAMLSTLKIDSFQLSQSYPFFWDHLEKANWFLEQTLDLYDRPVDDRVFSTLKADPVGDGGQWDMAANLLRKYGAVPQGVYPESFNSSSTGGVDKLLTTKLRRDAIKLRALKKEAMASLQSAGLSEADAASRADVACRKEKAAMLEDAYRLLSLAAGAPPHPDEPFTWSYRNTAGKMVTIRSTPREFLRKYAPQFDVEGHASLVHDPRHKPNTLLTVDRLGNVLEGNPVRYINACIDELGTSAIKQLKAGLPVFFGCDVGQFSNSQLGIMDTGLYDFSVVLGEGEGMSKAERIEYGESLMTHAMCLVGVQLGEKGEPVRWRVENSWGPTAGKEGYFVMSQEWFREFVYQVVVKREFMRSELWDLFERGVDEKTTVLPIYDPLGALA</sequence>
<evidence type="ECO:0000256" key="8">
    <source>
        <dbReference type="ARBA" id="ARBA00026080"/>
    </source>
</evidence>
<evidence type="ECO:0000256" key="10">
    <source>
        <dbReference type="PIRSR" id="PIRSR005700-1"/>
    </source>
</evidence>
<dbReference type="InterPro" id="IPR000169">
    <property type="entry name" value="Pept_cys_AS"/>
</dbReference>
<dbReference type="Proteomes" id="UP000245884">
    <property type="component" value="Unassembled WGS sequence"/>
</dbReference>
<dbReference type="GO" id="GO:0005739">
    <property type="term" value="C:mitochondrion"/>
    <property type="evidence" value="ECO:0007669"/>
    <property type="project" value="UniProtKB-SubCell"/>
</dbReference>
<dbReference type="PIRSF" id="PIRSF005700">
    <property type="entry name" value="PepC"/>
    <property type="match status" value="1"/>
</dbReference>
<dbReference type="PANTHER" id="PTHR10363">
    <property type="entry name" value="BLEOMYCIN HYDROLASE"/>
    <property type="match status" value="1"/>
</dbReference>
<dbReference type="GO" id="GO:0070005">
    <property type="term" value="F:cysteine-type aminopeptidase activity"/>
    <property type="evidence" value="ECO:0007669"/>
    <property type="project" value="InterPro"/>
</dbReference>
<dbReference type="InterPro" id="IPR004134">
    <property type="entry name" value="Peptidase_C1B"/>
</dbReference>
<comment type="function">
    <text evidence="7">The normal physiological role of the enzyme is unknown, but it is not essential for the viability of yeast cells. Has aminopeptidase activity, shortening substrate peptides sequentially by 1 amino acid. Has bleomycin hydrolase activity, which can protect the cell from the toxic effects of bleomycin. Has homocysteine-thiolactonase activity, protecting the cell against homocysteine toxicity. Acts as a repressor in the GAL4 regulatory system, but this does not require either the peptidase or nucleic acid-binding activities.</text>
</comment>
<dbReference type="Pfam" id="PF03051">
    <property type="entry name" value="Peptidase_C1_2"/>
    <property type="match status" value="1"/>
</dbReference>
<organism evidence="12 13">
    <name type="scientific">Jaminaea rosea</name>
    <dbReference type="NCBI Taxonomy" id="1569628"/>
    <lineage>
        <taxon>Eukaryota</taxon>
        <taxon>Fungi</taxon>
        <taxon>Dikarya</taxon>
        <taxon>Basidiomycota</taxon>
        <taxon>Ustilaginomycotina</taxon>
        <taxon>Exobasidiomycetes</taxon>
        <taxon>Microstromatales</taxon>
        <taxon>Microstromatales incertae sedis</taxon>
        <taxon>Jaminaea</taxon>
    </lineage>
</organism>
<comment type="subunit">
    <text evidence="8">Homohexamer. Binds to nucleic acids. Binds single-stranded DNA and RNA with higher affinity than double-stranded DNA.</text>
</comment>
<keyword evidence="13" id="KW-1185">Reference proteome</keyword>
<dbReference type="RefSeq" id="XP_025362485.1">
    <property type="nucleotide sequence ID" value="XM_025507373.1"/>
</dbReference>
<feature type="active site" evidence="10">
    <location>
        <position position="128"/>
    </location>
</feature>
<dbReference type="AlphaFoldDB" id="A0A316UVD6"/>
<dbReference type="Gene3D" id="3.90.70.10">
    <property type="entry name" value="Cysteine proteinases"/>
    <property type="match status" value="1"/>
</dbReference>
<evidence type="ECO:0000256" key="3">
    <source>
        <dbReference type="ARBA" id="ARBA00016900"/>
    </source>
</evidence>
<keyword evidence="4 9" id="KW-0645">Protease</keyword>
<feature type="active site" evidence="10">
    <location>
        <position position="461"/>
    </location>
</feature>
<feature type="compositionally biased region" description="Low complexity" evidence="11">
    <location>
        <begin position="46"/>
        <end position="68"/>
    </location>
</feature>
<evidence type="ECO:0000256" key="11">
    <source>
        <dbReference type="SAM" id="MobiDB-lite"/>
    </source>
</evidence>
<dbReference type="OrthoDB" id="2666448at2759"/>
<evidence type="ECO:0000256" key="6">
    <source>
        <dbReference type="ARBA" id="ARBA00022807"/>
    </source>
</evidence>
<protein>
    <recommendedName>
        <fullName evidence="3 9">Cysteine proteinase 1, mitochondrial</fullName>
        <ecNumber evidence="2 9">3.4.22.40</ecNumber>
    </recommendedName>
</protein>
<comment type="function">
    <text evidence="9">Has aminopeptidase activity, shortening substrate peptides sequentially by 1 amino acid. Has bleomycin hydrolase activity, which can protect the cell from the toxic effects of bleomycin. Has homocysteine-thiolactonase activity, protecting the cell against homocysteine toxicity.</text>
</comment>
<feature type="active site" evidence="10">
    <location>
        <position position="439"/>
    </location>
</feature>
<proteinExistence type="inferred from homology"/>
<dbReference type="CDD" id="cd00585">
    <property type="entry name" value="Peptidase_C1B"/>
    <property type="match status" value="1"/>
</dbReference>
<evidence type="ECO:0000313" key="13">
    <source>
        <dbReference type="Proteomes" id="UP000245884"/>
    </source>
</evidence>
<name>A0A316UVD6_9BASI</name>
<dbReference type="GO" id="GO:0009636">
    <property type="term" value="P:response to toxic substance"/>
    <property type="evidence" value="ECO:0007669"/>
    <property type="project" value="TreeGrafter"/>
</dbReference>
<keyword evidence="9" id="KW-0963">Cytoplasm</keyword>
<dbReference type="PANTHER" id="PTHR10363:SF2">
    <property type="entry name" value="BLEOMYCIN HYDROLASE"/>
    <property type="match status" value="1"/>
</dbReference>
<keyword evidence="9" id="KW-0496">Mitochondrion</keyword>
<dbReference type="GeneID" id="37029196"/>
<gene>
    <name evidence="12" type="ORF">BDZ90DRAFT_240164</name>
</gene>
<keyword evidence="6 9" id="KW-0788">Thiol protease</keyword>
<keyword evidence="5 9" id="KW-0378">Hydrolase</keyword>
<evidence type="ECO:0000256" key="5">
    <source>
        <dbReference type="ARBA" id="ARBA00022801"/>
    </source>
</evidence>
<reference evidence="12 13" key="1">
    <citation type="journal article" date="2018" name="Mol. Biol. Evol.">
        <title>Broad Genomic Sampling Reveals a Smut Pathogenic Ancestry of the Fungal Clade Ustilaginomycotina.</title>
        <authorList>
            <person name="Kijpornyongpan T."/>
            <person name="Mondo S.J."/>
            <person name="Barry K."/>
            <person name="Sandor L."/>
            <person name="Lee J."/>
            <person name="Lipzen A."/>
            <person name="Pangilinan J."/>
            <person name="LaButti K."/>
            <person name="Hainaut M."/>
            <person name="Henrissat B."/>
            <person name="Grigoriev I.V."/>
            <person name="Spatafora J.W."/>
            <person name="Aime M.C."/>
        </authorList>
    </citation>
    <scope>NUCLEOTIDE SEQUENCE [LARGE SCALE GENOMIC DNA]</scope>
    <source>
        <strain evidence="12 13">MCA 5214</strain>
    </source>
</reference>
<dbReference type="PROSITE" id="PS00139">
    <property type="entry name" value="THIOL_PROTEASE_CYS"/>
    <property type="match status" value="1"/>
</dbReference>
<dbReference type="GO" id="GO:0043418">
    <property type="term" value="P:homocysteine catabolic process"/>
    <property type="evidence" value="ECO:0007669"/>
    <property type="project" value="TreeGrafter"/>
</dbReference>
<comment type="catalytic activity">
    <reaction evidence="1 9">
        <text>Inactivates bleomycin B2 (a cytotoxic glycometallopeptide) by hydrolysis of a carboxyamide bond of beta-aminoalanine, but also shows general aminopeptidase activity. The specificity varies somewhat with source, but amino acid arylamides of Met, Leu and Ala are preferred.</text>
        <dbReference type="EC" id="3.4.22.40"/>
    </reaction>
</comment>